<reference evidence="2 5" key="2">
    <citation type="submission" date="2019-09" db="EMBL/GenBank/DDBJ databases">
        <title>Draft genome sequencing and comparative genomics of hatchery-associated Vibrios.</title>
        <authorList>
            <person name="Kehlet-Delgado H."/>
            <person name="Mueller R.S."/>
        </authorList>
    </citation>
    <scope>NUCLEOTIDE SEQUENCE [LARGE SCALE GENOMIC DNA]</scope>
    <source>
        <strain evidence="2 5">99-46-Y</strain>
    </source>
</reference>
<sequence length="198" mass="23601">MRSISFSMPQKTERVHDVTPTKQTREESQTKRVRDVKQAEKRTKKNPRLFRIHRKPMTPQHQRQFAKMLNSYQLRALRDWHGFSEALPDKKLLNDAQLFILQAANHCQHLYPASLRKKMKQYLESLGEFGEGMEADSEALQQLVAYEHYLEGLLSMLVLCRKYDKRERKYKNKKRQLNDSEDSERGESDEQPYSYRPL</sequence>
<keyword evidence="4" id="KW-1185">Reference proteome</keyword>
<evidence type="ECO:0000256" key="1">
    <source>
        <dbReference type="SAM" id="MobiDB-lite"/>
    </source>
</evidence>
<dbReference type="RefSeq" id="WP_125322477.1">
    <property type="nucleotide sequence ID" value="NZ_AP024890.1"/>
</dbReference>
<proteinExistence type="predicted"/>
<feature type="region of interest" description="Disordered" evidence="1">
    <location>
        <begin position="1"/>
        <end position="44"/>
    </location>
</feature>
<name>A0A3R9DYL7_9VIBR</name>
<protein>
    <submittedName>
        <fullName evidence="3">Uncharacterized protein</fullName>
    </submittedName>
</protein>
<evidence type="ECO:0000313" key="5">
    <source>
        <dbReference type="Proteomes" id="UP000565719"/>
    </source>
</evidence>
<accession>A0A3R9DYL7</accession>
<dbReference type="EMBL" id="VTXC01000067">
    <property type="protein sequence ID" value="NOH73128.1"/>
    <property type="molecule type" value="Genomic_DNA"/>
</dbReference>
<dbReference type="Proteomes" id="UP000565719">
    <property type="component" value="Unassembled WGS sequence"/>
</dbReference>
<feature type="region of interest" description="Disordered" evidence="1">
    <location>
        <begin position="169"/>
        <end position="198"/>
    </location>
</feature>
<organism evidence="3 4">
    <name type="scientific">Vibrio pectenicida</name>
    <dbReference type="NCBI Taxonomy" id="62763"/>
    <lineage>
        <taxon>Bacteria</taxon>
        <taxon>Pseudomonadati</taxon>
        <taxon>Pseudomonadota</taxon>
        <taxon>Gammaproteobacteria</taxon>
        <taxon>Vibrionales</taxon>
        <taxon>Vibrionaceae</taxon>
        <taxon>Vibrio</taxon>
    </lineage>
</organism>
<dbReference type="AlphaFoldDB" id="A0A3R9DYL7"/>
<evidence type="ECO:0000313" key="2">
    <source>
        <dbReference type="EMBL" id="NOH73128.1"/>
    </source>
</evidence>
<reference evidence="3 4" key="1">
    <citation type="submission" date="2018-12" db="EMBL/GenBank/DDBJ databases">
        <title>Genomic taxonomy of the Vibrionaceae family.</title>
        <authorList>
            <person name="Gomez-Gil B."/>
            <person name="Enciso-Ibarra K."/>
        </authorList>
    </citation>
    <scope>NUCLEOTIDE SEQUENCE [LARGE SCALE GENOMIC DNA]</scope>
    <source>
        <strain evidence="3 4">CAIM 594</strain>
    </source>
</reference>
<feature type="compositionally biased region" description="Polar residues" evidence="1">
    <location>
        <begin position="1"/>
        <end position="10"/>
    </location>
</feature>
<comment type="caution">
    <text evidence="3">The sequence shown here is derived from an EMBL/GenBank/DDBJ whole genome shotgun (WGS) entry which is preliminary data.</text>
</comment>
<gene>
    <name evidence="3" type="ORF">EJA03_14635</name>
    <name evidence="2" type="ORF">F0225_17550</name>
</gene>
<dbReference type="EMBL" id="RSFA01000073">
    <property type="protein sequence ID" value="RSD30301.1"/>
    <property type="molecule type" value="Genomic_DNA"/>
</dbReference>
<dbReference type="OrthoDB" id="6458891at2"/>
<evidence type="ECO:0000313" key="4">
    <source>
        <dbReference type="Proteomes" id="UP000269041"/>
    </source>
</evidence>
<evidence type="ECO:0000313" key="3">
    <source>
        <dbReference type="EMBL" id="RSD30301.1"/>
    </source>
</evidence>
<feature type="compositionally biased region" description="Basic and acidic residues" evidence="1">
    <location>
        <begin position="11"/>
        <end position="41"/>
    </location>
</feature>
<dbReference type="Proteomes" id="UP000269041">
    <property type="component" value="Unassembled WGS sequence"/>
</dbReference>